<dbReference type="GO" id="GO:0003700">
    <property type="term" value="F:DNA-binding transcription factor activity"/>
    <property type="evidence" value="ECO:0007669"/>
    <property type="project" value="TreeGrafter"/>
</dbReference>
<evidence type="ECO:0000259" key="4">
    <source>
        <dbReference type="PROSITE" id="PS51077"/>
    </source>
</evidence>
<protein>
    <submittedName>
        <fullName evidence="6">IclR family transcriptional regulator</fullName>
    </submittedName>
</protein>
<reference evidence="6 7" key="1">
    <citation type="submission" date="2020-04" db="EMBL/GenBank/DDBJ databases">
        <title>Enterovirga sp. isolate from soil.</title>
        <authorList>
            <person name="Chea S."/>
            <person name="Kim D.-U."/>
        </authorList>
    </citation>
    <scope>NUCLEOTIDE SEQUENCE [LARGE SCALE GENOMIC DNA]</scope>
    <source>
        <strain evidence="6 7">DB1703</strain>
    </source>
</reference>
<dbReference type="Gene3D" id="1.10.10.10">
    <property type="entry name" value="Winged helix-like DNA-binding domain superfamily/Winged helix DNA-binding domain"/>
    <property type="match status" value="1"/>
</dbReference>
<feature type="domain" description="IclR-ED" evidence="5">
    <location>
        <begin position="79"/>
        <end position="262"/>
    </location>
</feature>
<dbReference type="InterPro" id="IPR014757">
    <property type="entry name" value="Tscrpt_reg_IclR_C"/>
</dbReference>
<evidence type="ECO:0000256" key="2">
    <source>
        <dbReference type="ARBA" id="ARBA00023125"/>
    </source>
</evidence>
<dbReference type="PROSITE" id="PS51078">
    <property type="entry name" value="ICLR_ED"/>
    <property type="match status" value="1"/>
</dbReference>
<dbReference type="PROSITE" id="PS51077">
    <property type="entry name" value="HTH_ICLR"/>
    <property type="match status" value="1"/>
</dbReference>
<dbReference type="Pfam" id="PF01614">
    <property type="entry name" value="IclR_C"/>
    <property type="match status" value="1"/>
</dbReference>
<dbReference type="Proteomes" id="UP000564885">
    <property type="component" value="Unassembled WGS sequence"/>
</dbReference>
<dbReference type="InterPro" id="IPR005471">
    <property type="entry name" value="Tscrpt_reg_IclR_N"/>
</dbReference>
<keyword evidence="2" id="KW-0238">DNA-binding</keyword>
<keyword evidence="7" id="KW-1185">Reference proteome</keyword>
<comment type="caution">
    <text evidence="6">The sequence shown here is derived from an EMBL/GenBank/DDBJ whole genome shotgun (WGS) entry which is preliminary data.</text>
</comment>
<name>A0A849HUT8_9HYPH</name>
<dbReference type="PANTHER" id="PTHR30136">
    <property type="entry name" value="HELIX-TURN-HELIX TRANSCRIPTIONAL REGULATOR, ICLR FAMILY"/>
    <property type="match status" value="1"/>
</dbReference>
<accession>A0A849HUT8</accession>
<sequence length="262" mass="27540">MPKQRAAVEEADSKGDQPLDRALAVLEFVLDQRGPVAASAIGEATGLPPATVHRLILQLEARSLLKRALGSKKLLPGGRLVALGTRILSAAFVADETHALLVALAAKLREHCHIGTISGGEVCYVDSARSARRSGLLFEPGGRAPIYCTSIGKVYLAGLSESDFQQVTAALDFKAFTPKTITSLRKLAADIALVRARGWASTDEEFTPGVVGCAVPLRNSKGEFLAGLGVSVPAALCPYEEIGKFVPDLLETASQIEAALAV</sequence>
<evidence type="ECO:0000256" key="3">
    <source>
        <dbReference type="ARBA" id="ARBA00023163"/>
    </source>
</evidence>
<evidence type="ECO:0000313" key="6">
    <source>
        <dbReference type="EMBL" id="NNM70872.1"/>
    </source>
</evidence>
<dbReference type="SUPFAM" id="SSF46785">
    <property type="entry name" value="Winged helix' DNA-binding domain"/>
    <property type="match status" value="1"/>
</dbReference>
<dbReference type="Pfam" id="PF09339">
    <property type="entry name" value="HTH_IclR"/>
    <property type="match status" value="1"/>
</dbReference>
<dbReference type="AlphaFoldDB" id="A0A849HUT8"/>
<evidence type="ECO:0000259" key="5">
    <source>
        <dbReference type="PROSITE" id="PS51078"/>
    </source>
</evidence>
<evidence type="ECO:0000313" key="7">
    <source>
        <dbReference type="Proteomes" id="UP000564885"/>
    </source>
</evidence>
<dbReference type="GO" id="GO:0003677">
    <property type="term" value="F:DNA binding"/>
    <property type="evidence" value="ECO:0007669"/>
    <property type="project" value="UniProtKB-KW"/>
</dbReference>
<dbReference type="Gene3D" id="3.30.450.40">
    <property type="match status" value="1"/>
</dbReference>
<evidence type="ECO:0000256" key="1">
    <source>
        <dbReference type="ARBA" id="ARBA00023015"/>
    </source>
</evidence>
<dbReference type="EMBL" id="JABEPP010000001">
    <property type="protein sequence ID" value="NNM70872.1"/>
    <property type="molecule type" value="Genomic_DNA"/>
</dbReference>
<dbReference type="RefSeq" id="WP_171216401.1">
    <property type="nucleotide sequence ID" value="NZ_JABEPP010000001.1"/>
</dbReference>
<dbReference type="InterPro" id="IPR029016">
    <property type="entry name" value="GAF-like_dom_sf"/>
</dbReference>
<dbReference type="InterPro" id="IPR036390">
    <property type="entry name" value="WH_DNA-bd_sf"/>
</dbReference>
<dbReference type="InterPro" id="IPR050707">
    <property type="entry name" value="HTH_MetabolicPath_Reg"/>
</dbReference>
<dbReference type="GO" id="GO:0045892">
    <property type="term" value="P:negative regulation of DNA-templated transcription"/>
    <property type="evidence" value="ECO:0007669"/>
    <property type="project" value="TreeGrafter"/>
</dbReference>
<proteinExistence type="predicted"/>
<keyword evidence="1" id="KW-0805">Transcription regulation</keyword>
<feature type="domain" description="HTH iclR-type" evidence="4">
    <location>
        <begin position="16"/>
        <end position="78"/>
    </location>
</feature>
<dbReference type="InterPro" id="IPR036388">
    <property type="entry name" value="WH-like_DNA-bd_sf"/>
</dbReference>
<dbReference type="SMART" id="SM00346">
    <property type="entry name" value="HTH_ICLR"/>
    <property type="match status" value="1"/>
</dbReference>
<dbReference type="SUPFAM" id="SSF55781">
    <property type="entry name" value="GAF domain-like"/>
    <property type="match status" value="1"/>
</dbReference>
<keyword evidence="3" id="KW-0804">Transcription</keyword>
<gene>
    <name evidence="6" type="ORF">HJG44_00475</name>
</gene>
<organism evidence="6 7">
    <name type="scientific">Enterovirga aerilata</name>
    <dbReference type="NCBI Taxonomy" id="2730920"/>
    <lineage>
        <taxon>Bacteria</taxon>
        <taxon>Pseudomonadati</taxon>
        <taxon>Pseudomonadota</taxon>
        <taxon>Alphaproteobacteria</taxon>
        <taxon>Hyphomicrobiales</taxon>
        <taxon>Methylobacteriaceae</taxon>
        <taxon>Enterovirga</taxon>
    </lineage>
</organism>
<dbReference type="PANTHER" id="PTHR30136:SF24">
    <property type="entry name" value="HTH-TYPE TRANSCRIPTIONAL REPRESSOR ALLR"/>
    <property type="match status" value="1"/>
</dbReference>